<dbReference type="Proteomes" id="UP001374893">
    <property type="component" value="Chromosome"/>
</dbReference>
<evidence type="ECO:0000313" key="2">
    <source>
        <dbReference type="EMBL" id="BCX49187.1"/>
    </source>
</evidence>
<dbReference type="RefSeq" id="WP_338685671.1">
    <property type="nucleotide sequence ID" value="NZ_AP024702.1"/>
</dbReference>
<sequence length="272" mass="30933">MSQRIVCKPTPWFLLRAAAMILMFGIFAAMFFKDGRSGYREENLSYYVWKAVERAVAEFGERKDEMSPSEWRRFAEIQEVEFPENRNLLPEGTVESVKWPELLSDYDAMSAGLGNPERDLFDPIRDQLNLVKEAPEHAHTEREIFEQWVVFWICLVLFLGALFLLLRTMARKIVLDGTTLQPAGGKPVELGDLVRLDLRRWKSKGLAFAWSDNGSGGERKIRIDGLTYGGFKHDDGEPAEKLIQAVRAGFSGELIDYEGESSEPPPEKPSDV</sequence>
<keyword evidence="1" id="KW-0812">Transmembrane</keyword>
<evidence type="ECO:0000313" key="3">
    <source>
        <dbReference type="Proteomes" id="UP001374893"/>
    </source>
</evidence>
<keyword evidence="1" id="KW-0472">Membrane</keyword>
<accession>A0ABN6H8F1</accession>
<reference evidence="2 3" key="1">
    <citation type="submission" date="2021-06" db="EMBL/GenBank/DDBJ databases">
        <title>Complete genome of Haloferula helveola possessing various polysaccharide degrading enzymes.</title>
        <authorList>
            <person name="Takami H."/>
            <person name="Huang C."/>
            <person name="Hamasaki K."/>
        </authorList>
    </citation>
    <scope>NUCLEOTIDE SEQUENCE [LARGE SCALE GENOMIC DNA]</scope>
    <source>
        <strain evidence="2 3">CN-1</strain>
    </source>
</reference>
<feature type="transmembrane region" description="Helical" evidence="1">
    <location>
        <begin position="148"/>
        <end position="166"/>
    </location>
</feature>
<dbReference type="EMBL" id="AP024702">
    <property type="protein sequence ID" value="BCX49187.1"/>
    <property type="molecule type" value="Genomic_DNA"/>
</dbReference>
<evidence type="ECO:0008006" key="4">
    <source>
        <dbReference type="Google" id="ProtNLM"/>
    </source>
</evidence>
<feature type="transmembrane region" description="Helical" evidence="1">
    <location>
        <begin position="12"/>
        <end position="32"/>
    </location>
</feature>
<name>A0ABN6H8F1_9BACT</name>
<keyword evidence="3" id="KW-1185">Reference proteome</keyword>
<keyword evidence="1" id="KW-1133">Transmembrane helix</keyword>
<protein>
    <recommendedName>
        <fullName evidence="4">DUF4129 domain-containing protein</fullName>
    </recommendedName>
</protein>
<evidence type="ECO:0000256" key="1">
    <source>
        <dbReference type="SAM" id="Phobius"/>
    </source>
</evidence>
<proteinExistence type="predicted"/>
<gene>
    <name evidence="2" type="ORF">HAHE_30950</name>
</gene>
<organism evidence="2 3">
    <name type="scientific">Haloferula helveola</name>
    <dbReference type="NCBI Taxonomy" id="490095"/>
    <lineage>
        <taxon>Bacteria</taxon>
        <taxon>Pseudomonadati</taxon>
        <taxon>Verrucomicrobiota</taxon>
        <taxon>Verrucomicrobiia</taxon>
        <taxon>Verrucomicrobiales</taxon>
        <taxon>Verrucomicrobiaceae</taxon>
        <taxon>Haloferula</taxon>
    </lineage>
</organism>